<reference evidence="2 3" key="2">
    <citation type="journal article" date="2013" name="Plant Cell Physiol.">
        <title>Rice Annotation Project Database (RAP-DB): an integrative and interactive database for rice genomics.</title>
        <authorList>
            <person name="Sakai H."/>
            <person name="Lee S.S."/>
            <person name="Tanaka T."/>
            <person name="Numa H."/>
            <person name="Kim J."/>
            <person name="Kawahara Y."/>
            <person name="Wakimoto H."/>
            <person name="Yang C.C."/>
            <person name="Iwamoto M."/>
            <person name="Abe T."/>
            <person name="Yamada Y."/>
            <person name="Muto A."/>
            <person name="Inokuchi H."/>
            <person name="Ikemura T."/>
            <person name="Matsumoto T."/>
            <person name="Sasaki T."/>
            <person name="Itoh T."/>
        </authorList>
    </citation>
    <scope>NUCLEOTIDE SEQUENCE [LARGE SCALE GENOMIC DNA]</scope>
    <source>
        <strain evidence="3">cv. Nipponbare</strain>
    </source>
</reference>
<dbReference type="ExpressionAtlas" id="A0A0P0WET8">
    <property type="expression patterns" value="baseline and differential"/>
</dbReference>
<sequence>FSVGSSPIDRDLSGKATNGKWGNLYAMDSSVQFYWKHLNTHQIQMWYVYVIRSTNCLV</sequence>
<evidence type="ECO:0000256" key="1">
    <source>
        <dbReference type="SAM" id="MobiDB-lite"/>
    </source>
</evidence>
<dbReference type="Proteomes" id="UP000059680">
    <property type="component" value="Chromosome 4"/>
</dbReference>
<reference evidence="3" key="1">
    <citation type="journal article" date="2005" name="Nature">
        <title>The map-based sequence of the rice genome.</title>
        <authorList>
            <consortium name="International rice genome sequencing project (IRGSP)"/>
            <person name="Matsumoto T."/>
            <person name="Wu J."/>
            <person name="Kanamori H."/>
            <person name="Katayose Y."/>
            <person name="Fujisawa M."/>
            <person name="Namiki N."/>
            <person name="Mizuno H."/>
            <person name="Yamamoto K."/>
            <person name="Antonio B.A."/>
            <person name="Baba T."/>
            <person name="Sakata K."/>
            <person name="Nagamura Y."/>
            <person name="Aoki H."/>
            <person name="Arikawa K."/>
            <person name="Arita K."/>
            <person name="Bito T."/>
            <person name="Chiden Y."/>
            <person name="Fujitsuka N."/>
            <person name="Fukunaka R."/>
            <person name="Hamada M."/>
            <person name="Harada C."/>
            <person name="Hayashi A."/>
            <person name="Hijishita S."/>
            <person name="Honda M."/>
            <person name="Hosokawa S."/>
            <person name="Ichikawa Y."/>
            <person name="Idonuma A."/>
            <person name="Iijima M."/>
            <person name="Ikeda M."/>
            <person name="Ikeno M."/>
            <person name="Ito K."/>
            <person name="Ito S."/>
            <person name="Ito T."/>
            <person name="Ito Y."/>
            <person name="Ito Y."/>
            <person name="Iwabuchi A."/>
            <person name="Kamiya K."/>
            <person name="Karasawa W."/>
            <person name="Kurita K."/>
            <person name="Katagiri S."/>
            <person name="Kikuta A."/>
            <person name="Kobayashi H."/>
            <person name="Kobayashi N."/>
            <person name="Machita K."/>
            <person name="Maehara T."/>
            <person name="Masukawa M."/>
            <person name="Mizubayashi T."/>
            <person name="Mukai Y."/>
            <person name="Nagasaki H."/>
            <person name="Nagata Y."/>
            <person name="Naito S."/>
            <person name="Nakashima M."/>
            <person name="Nakama Y."/>
            <person name="Nakamichi Y."/>
            <person name="Nakamura M."/>
            <person name="Meguro A."/>
            <person name="Negishi M."/>
            <person name="Ohta I."/>
            <person name="Ohta T."/>
            <person name="Okamoto M."/>
            <person name="Ono N."/>
            <person name="Saji S."/>
            <person name="Sakaguchi M."/>
            <person name="Sakai K."/>
            <person name="Shibata M."/>
            <person name="Shimokawa T."/>
            <person name="Song J."/>
            <person name="Takazaki Y."/>
            <person name="Terasawa K."/>
            <person name="Tsugane M."/>
            <person name="Tsuji K."/>
            <person name="Ueda S."/>
            <person name="Waki K."/>
            <person name="Yamagata H."/>
            <person name="Yamamoto M."/>
            <person name="Yamamoto S."/>
            <person name="Yamane H."/>
            <person name="Yoshiki S."/>
            <person name="Yoshihara R."/>
            <person name="Yukawa K."/>
            <person name="Zhong H."/>
            <person name="Yano M."/>
            <person name="Yuan Q."/>
            <person name="Ouyang S."/>
            <person name="Liu J."/>
            <person name="Jones K.M."/>
            <person name="Gansberger K."/>
            <person name="Moffat K."/>
            <person name="Hill J."/>
            <person name="Bera J."/>
            <person name="Fadrosh D."/>
            <person name="Jin S."/>
            <person name="Johri S."/>
            <person name="Kim M."/>
            <person name="Overton L."/>
            <person name="Reardon M."/>
            <person name="Tsitrin T."/>
            <person name="Vuong H."/>
            <person name="Weaver B."/>
            <person name="Ciecko A."/>
            <person name="Tallon L."/>
            <person name="Jackson J."/>
            <person name="Pai G."/>
            <person name="Aken S.V."/>
            <person name="Utterback T."/>
            <person name="Reidmuller S."/>
            <person name="Feldblyum T."/>
            <person name="Hsiao J."/>
            <person name="Zismann V."/>
            <person name="Iobst S."/>
            <person name="de Vazeille A.R."/>
            <person name="Buell C.R."/>
            <person name="Ying K."/>
            <person name="Li Y."/>
            <person name="Lu T."/>
            <person name="Huang Y."/>
            <person name="Zhao Q."/>
            <person name="Feng Q."/>
            <person name="Zhang L."/>
            <person name="Zhu J."/>
            <person name="Weng Q."/>
            <person name="Mu J."/>
            <person name="Lu Y."/>
            <person name="Fan D."/>
            <person name="Liu Y."/>
            <person name="Guan J."/>
            <person name="Zhang Y."/>
            <person name="Yu S."/>
            <person name="Liu X."/>
            <person name="Zhang Y."/>
            <person name="Hong G."/>
            <person name="Han B."/>
            <person name="Choisne N."/>
            <person name="Demange N."/>
            <person name="Orjeda G."/>
            <person name="Samain S."/>
            <person name="Cattolico L."/>
            <person name="Pelletier E."/>
            <person name="Couloux A."/>
            <person name="Segurens B."/>
            <person name="Wincker P."/>
            <person name="D'Hont A."/>
            <person name="Scarpelli C."/>
            <person name="Weissenbach J."/>
            <person name="Salanoubat M."/>
            <person name="Quetier F."/>
            <person name="Yu Y."/>
            <person name="Kim H.R."/>
            <person name="Rambo T."/>
            <person name="Currie J."/>
            <person name="Collura K."/>
            <person name="Luo M."/>
            <person name="Yang T."/>
            <person name="Ammiraju J.S.S."/>
            <person name="Engler F."/>
            <person name="Soderlund C."/>
            <person name="Wing R.A."/>
            <person name="Palmer L.E."/>
            <person name="de la Bastide M."/>
            <person name="Spiegel L."/>
            <person name="Nascimento L."/>
            <person name="Zutavern T."/>
            <person name="O'Shaughnessy A."/>
            <person name="Dike S."/>
            <person name="Dedhia N."/>
            <person name="Preston R."/>
            <person name="Balija V."/>
            <person name="McCombie W.R."/>
            <person name="Chow T."/>
            <person name="Chen H."/>
            <person name="Chung M."/>
            <person name="Chen C."/>
            <person name="Shaw J."/>
            <person name="Wu H."/>
            <person name="Hsiao K."/>
            <person name="Chao Y."/>
            <person name="Chu M."/>
            <person name="Cheng C."/>
            <person name="Hour A."/>
            <person name="Lee P."/>
            <person name="Lin S."/>
            <person name="Lin Y."/>
            <person name="Liou J."/>
            <person name="Liu S."/>
            <person name="Hsing Y."/>
            <person name="Raghuvanshi S."/>
            <person name="Mohanty A."/>
            <person name="Bharti A.K."/>
            <person name="Gaur A."/>
            <person name="Gupta V."/>
            <person name="Kumar D."/>
            <person name="Ravi V."/>
            <person name="Vij S."/>
            <person name="Kapur A."/>
            <person name="Khurana P."/>
            <person name="Khurana P."/>
            <person name="Khurana J.P."/>
            <person name="Tyagi A.K."/>
            <person name="Gaikwad K."/>
            <person name="Singh A."/>
            <person name="Dalal V."/>
            <person name="Srivastava S."/>
            <person name="Dixit A."/>
            <person name="Pal A.K."/>
            <person name="Ghazi I.A."/>
            <person name="Yadav M."/>
            <person name="Pandit A."/>
            <person name="Bhargava A."/>
            <person name="Sureshbabu K."/>
            <person name="Batra K."/>
            <person name="Sharma T.R."/>
            <person name="Mohapatra T."/>
            <person name="Singh N.K."/>
            <person name="Messing J."/>
            <person name="Nelson A.B."/>
            <person name="Fuks G."/>
            <person name="Kavchok S."/>
            <person name="Keizer G."/>
            <person name="Linton E."/>
            <person name="Llaca V."/>
            <person name="Song R."/>
            <person name="Tanyolac B."/>
            <person name="Young S."/>
            <person name="Ho-Il K."/>
            <person name="Hahn J.H."/>
            <person name="Sangsakoo G."/>
            <person name="Vanavichit A."/>
            <person name="de Mattos Luiz.A.T."/>
            <person name="Zimmer P.D."/>
            <person name="Malone G."/>
            <person name="Dellagostin O."/>
            <person name="de Oliveira A.C."/>
            <person name="Bevan M."/>
            <person name="Bancroft I."/>
            <person name="Minx P."/>
            <person name="Cordum H."/>
            <person name="Wilson R."/>
            <person name="Cheng Z."/>
            <person name="Jin W."/>
            <person name="Jiang J."/>
            <person name="Leong S.A."/>
            <person name="Iwama H."/>
            <person name="Gojobori T."/>
            <person name="Itoh T."/>
            <person name="Niimura Y."/>
            <person name="Fujii Y."/>
            <person name="Habara T."/>
            <person name="Sakai H."/>
            <person name="Sato Y."/>
            <person name="Wilson G."/>
            <person name="Kumar K."/>
            <person name="McCouch S."/>
            <person name="Juretic N."/>
            <person name="Hoen D."/>
            <person name="Wright S."/>
            <person name="Bruskiewich R."/>
            <person name="Bureau T."/>
            <person name="Miyao A."/>
            <person name="Hirochika H."/>
            <person name="Nishikawa T."/>
            <person name="Kadowaki K."/>
            <person name="Sugiura M."/>
            <person name="Burr B."/>
            <person name="Sasaki T."/>
        </authorList>
    </citation>
    <scope>NUCLEOTIDE SEQUENCE [LARGE SCALE GENOMIC DNA]</scope>
    <source>
        <strain evidence="3">cv. Nipponbare</strain>
    </source>
</reference>
<reference evidence="2 3" key="3">
    <citation type="journal article" date="2013" name="Rice">
        <title>Improvement of the Oryza sativa Nipponbare reference genome using next generation sequence and optical map data.</title>
        <authorList>
            <person name="Kawahara Y."/>
            <person name="de la Bastide M."/>
            <person name="Hamilton J.P."/>
            <person name="Kanamori H."/>
            <person name="McCombie W.R."/>
            <person name="Ouyang S."/>
            <person name="Schwartz D.C."/>
            <person name="Tanaka T."/>
            <person name="Wu J."/>
            <person name="Zhou S."/>
            <person name="Childs K.L."/>
            <person name="Davidson R.M."/>
            <person name="Lin H."/>
            <person name="Quesada-Ocampo L."/>
            <person name="Vaillancourt B."/>
            <person name="Sakai H."/>
            <person name="Lee S.S."/>
            <person name="Kim J."/>
            <person name="Numa H."/>
            <person name="Itoh T."/>
            <person name="Buell C.R."/>
            <person name="Matsumoto T."/>
        </authorList>
    </citation>
    <scope>NUCLEOTIDE SEQUENCE [LARGE SCALE GENOMIC DNA]</scope>
    <source>
        <strain evidence="3">cv. Nipponbare</strain>
    </source>
</reference>
<feature type="region of interest" description="Disordered" evidence="1">
    <location>
        <begin position="1"/>
        <end position="20"/>
    </location>
</feature>
<evidence type="ECO:0000313" key="3">
    <source>
        <dbReference type="Proteomes" id="UP000059680"/>
    </source>
</evidence>
<dbReference type="Gramene" id="Os04t0619200-01">
    <property type="protein sequence ID" value="Os04t0619200-01"/>
    <property type="gene ID" value="Os04g0619200"/>
</dbReference>
<dbReference type="EMBL" id="AP014960">
    <property type="protein sequence ID" value="BAS91043.1"/>
    <property type="molecule type" value="Genomic_DNA"/>
</dbReference>
<dbReference type="AlphaFoldDB" id="A0A0P0WET8"/>
<evidence type="ECO:0000313" key="2">
    <source>
        <dbReference type="EMBL" id="BAS91043.1"/>
    </source>
</evidence>
<keyword evidence="3" id="KW-1185">Reference proteome</keyword>
<organism evidence="2 3">
    <name type="scientific">Oryza sativa subsp. japonica</name>
    <name type="common">Rice</name>
    <dbReference type="NCBI Taxonomy" id="39947"/>
    <lineage>
        <taxon>Eukaryota</taxon>
        <taxon>Viridiplantae</taxon>
        <taxon>Streptophyta</taxon>
        <taxon>Embryophyta</taxon>
        <taxon>Tracheophyta</taxon>
        <taxon>Spermatophyta</taxon>
        <taxon>Magnoliopsida</taxon>
        <taxon>Liliopsida</taxon>
        <taxon>Poales</taxon>
        <taxon>Poaceae</taxon>
        <taxon>BOP clade</taxon>
        <taxon>Oryzoideae</taxon>
        <taxon>Oryzeae</taxon>
        <taxon>Oryzinae</taxon>
        <taxon>Oryza</taxon>
        <taxon>Oryza sativa</taxon>
    </lineage>
</organism>
<feature type="non-terminal residue" evidence="2">
    <location>
        <position position="1"/>
    </location>
</feature>
<name>A0A0P0WET8_ORYSJ</name>
<gene>
    <name evidence="2" type="ordered locus">Os04g0619200</name>
    <name evidence="2" type="ORF">OSNPB_040619200</name>
</gene>
<proteinExistence type="predicted"/>
<protein>
    <submittedName>
        <fullName evidence="2">Os04g0619200 protein</fullName>
    </submittedName>
</protein>
<accession>A0A0P0WET8</accession>